<feature type="compositionally biased region" description="Basic and acidic residues" evidence="2">
    <location>
        <begin position="1727"/>
        <end position="1757"/>
    </location>
</feature>
<feature type="compositionally biased region" description="Basic residues" evidence="2">
    <location>
        <begin position="1431"/>
        <end position="1440"/>
    </location>
</feature>
<feature type="compositionally biased region" description="Basic and acidic residues" evidence="2">
    <location>
        <begin position="1636"/>
        <end position="1649"/>
    </location>
</feature>
<evidence type="ECO:0000313" key="3">
    <source>
        <dbReference type="EMBL" id="KAK9730488.1"/>
    </source>
</evidence>
<keyword evidence="4" id="KW-1185">Reference proteome</keyword>
<feature type="coiled-coil region" evidence="1">
    <location>
        <begin position="1542"/>
        <end position="1572"/>
    </location>
</feature>
<dbReference type="EMBL" id="JASPKY010000146">
    <property type="protein sequence ID" value="KAK9730488.1"/>
    <property type="molecule type" value="Genomic_DNA"/>
</dbReference>
<feature type="compositionally biased region" description="Low complexity" evidence="2">
    <location>
        <begin position="643"/>
        <end position="652"/>
    </location>
</feature>
<feature type="compositionally biased region" description="Basic and acidic residues" evidence="2">
    <location>
        <begin position="1945"/>
        <end position="1966"/>
    </location>
</feature>
<feature type="compositionally biased region" description="Low complexity" evidence="2">
    <location>
        <begin position="112"/>
        <end position="121"/>
    </location>
</feature>
<feature type="compositionally biased region" description="Polar residues" evidence="2">
    <location>
        <begin position="472"/>
        <end position="484"/>
    </location>
</feature>
<accession>A0AAW1L9X6</accession>
<feature type="compositionally biased region" description="Basic and acidic residues" evidence="2">
    <location>
        <begin position="1766"/>
        <end position="1802"/>
    </location>
</feature>
<feature type="region of interest" description="Disordered" evidence="2">
    <location>
        <begin position="2041"/>
        <end position="2088"/>
    </location>
</feature>
<name>A0AAW1L9X6_POPJA</name>
<keyword evidence="1" id="KW-0175">Coiled coil</keyword>
<feature type="compositionally biased region" description="Basic and acidic residues" evidence="2">
    <location>
        <begin position="2446"/>
        <end position="2459"/>
    </location>
</feature>
<feature type="compositionally biased region" description="Basic and acidic residues" evidence="2">
    <location>
        <begin position="1844"/>
        <end position="1854"/>
    </location>
</feature>
<feature type="compositionally biased region" description="Basic and acidic residues" evidence="2">
    <location>
        <begin position="1661"/>
        <end position="1707"/>
    </location>
</feature>
<feature type="compositionally biased region" description="Basic and acidic residues" evidence="2">
    <location>
        <begin position="1441"/>
        <end position="1455"/>
    </location>
</feature>
<feature type="region of interest" description="Disordered" evidence="2">
    <location>
        <begin position="1023"/>
        <end position="1048"/>
    </location>
</feature>
<feature type="region of interest" description="Disordered" evidence="2">
    <location>
        <begin position="2548"/>
        <end position="2585"/>
    </location>
</feature>
<gene>
    <name evidence="3" type="ORF">QE152_g15166</name>
</gene>
<feature type="compositionally biased region" description="Basic residues" evidence="2">
    <location>
        <begin position="918"/>
        <end position="928"/>
    </location>
</feature>
<feature type="region of interest" description="Disordered" evidence="2">
    <location>
        <begin position="876"/>
        <end position="934"/>
    </location>
</feature>
<feature type="region of interest" description="Disordered" evidence="2">
    <location>
        <begin position="2432"/>
        <end position="2469"/>
    </location>
</feature>
<feature type="region of interest" description="Disordered" evidence="2">
    <location>
        <begin position="1922"/>
        <end position="1973"/>
    </location>
</feature>
<evidence type="ECO:0008006" key="5">
    <source>
        <dbReference type="Google" id="ProtNLM"/>
    </source>
</evidence>
<evidence type="ECO:0000256" key="1">
    <source>
        <dbReference type="SAM" id="Coils"/>
    </source>
</evidence>
<reference evidence="3 4" key="1">
    <citation type="journal article" date="2024" name="BMC Genomics">
        <title>De novo assembly and annotation of Popillia japonica's genome with initial clues to its potential as an invasive pest.</title>
        <authorList>
            <person name="Cucini C."/>
            <person name="Boschi S."/>
            <person name="Funari R."/>
            <person name="Cardaioli E."/>
            <person name="Iannotti N."/>
            <person name="Marturano G."/>
            <person name="Paoli F."/>
            <person name="Bruttini M."/>
            <person name="Carapelli A."/>
            <person name="Frati F."/>
            <person name="Nardi F."/>
        </authorList>
    </citation>
    <scope>NUCLEOTIDE SEQUENCE [LARGE SCALE GENOMIC DNA]</scope>
    <source>
        <strain evidence="3">DMR45628</strain>
    </source>
</reference>
<feature type="compositionally biased region" description="Basic residues" evidence="2">
    <location>
        <begin position="98"/>
        <end position="108"/>
    </location>
</feature>
<feature type="region of interest" description="Disordered" evidence="2">
    <location>
        <begin position="1419"/>
        <end position="1465"/>
    </location>
</feature>
<feature type="compositionally biased region" description="Basic residues" evidence="2">
    <location>
        <begin position="1855"/>
        <end position="1865"/>
    </location>
</feature>
<feature type="region of interest" description="Disordered" evidence="2">
    <location>
        <begin position="2154"/>
        <end position="2202"/>
    </location>
</feature>
<feature type="region of interest" description="Disordered" evidence="2">
    <location>
        <begin position="2373"/>
        <end position="2418"/>
    </location>
</feature>
<feature type="compositionally biased region" description="Basic residues" evidence="2">
    <location>
        <begin position="188"/>
        <end position="198"/>
    </location>
</feature>
<comment type="caution">
    <text evidence="3">The sequence shown here is derived from an EMBL/GenBank/DDBJ whole genome shotgun (WGS) entry which is preliminary data.</text>
</comment>
<proteinExistence type="predicted"/>
<feature type="compositionally biased region" description="Basic and acidic residues" evidence="2">
    <location>
        <begin position="2552"/>
        <end position="2562"/>
    </location>
</feature>
<feature type="compositionally biased region" description="Low complexity" evidence="2">
    <location>
        <begin position="902"/>
        <end position="911"/>
    </location>
</feature>
<feature type="compositionally biased region" description="Basic residues" evidence="2">
    <location>
        <begin position="547"/>
        <end position="558"/>
    </location>
</feature>
<feature type="region of interest" description="Disordered" evidence="2">
    <location>
        <begin position="633"/>
        <end position="661"/>
    </location>
</feature>
<dbReference type="Proteomes" id="UP001458880">
    <property type="component" value="Unassembled WGS sequence"/>
</dbReference>
<feature type="compositionally biased region" description="Basic and acidic residues" evidence="2">
    <location>
        <begin position="2388"/>
        <end position="2409"/>
    </location>
</feature>
<feature type="region of interest" description="Disordered" evidence="2">
    <location>
        <begin position="176"/>
        <end position="203"/>
    </location>
</feature>
<protein>
    <recommendedName>
        <fullName evidence="5">Titin</fullName>
    </recommendedName>
</protein>
<evidence type="ECO:0000313" key="4">
    <source>
        <dbReference type="Proteomes" id="UP001458880"/>
    </source>
</evidence>
<organism evidence="3 4">
    <name type="scientific">Popillia japonica</name>
    <name type="common">Japanese beetle</name>
    <dbReference type="NCBI Taxonomy" id="7064"/>
    <lineage>
        <taxon>Eukaryota</taxon>
        <taxon>Metazoa</taxon>
        <taxon>Ecdysozoa</taxon>
        <taxon>Arthropoda</taxon>
        <taxon>Hexapoda</taxon>
        <taxon>Insecta</taxon>
        <taxon>Pterygota</taxon>
        <taxon>Neoptera</taxon>
        <taxon>Endopterygota</taxon>
        <taxon>Coleoptera</taxon>
        <taxon>Polyphaga</taxon>
        <taxon>Scarabaeiformia</taxon>
        <taxon>Scarabaeidae</taxon>
        <taxon>Rutelinae</taxon>
        <taxon>Popillia</taxon>
    </lineage>
</organism>
<evidence type="ECO:0000256" key="2">
    <source>
        <dbReference type="SAM" id="MobiDB-lite"/>
    </source>
</evidence>
<feature type="compositionally biased region" description="Basic and acidic residues" evidence="2">
    <location>
        <begin position="2059"/>
        <end position="2079"/>
    </location>
</feature>
<feature type="region of interest" description="Disordered" evidence="2">
    <location>
        <begin position="84"/>
        <end position="131"/>
    </location>
</feature>
<feature type="compositionally biased region" description="Basic and acidic residues" evidence="2">
    <location>
        <begin position="486"/>
        <end position="497"/>
    </location>
</feature>
<sequence length="2598" mass="297273">MQEEGKQPETTVTVKEELIPEEEVSFFKPVTPEEPALIEELPEEVTVTEVVTKEGKAKTTVHKKRVLKKKVGDKEETTEIVTVEEEGKSTDGKQTQKTTRKRVVRKKKGDTQETTEIVTVQEEGKQPETTVTVKEELIPEEEEEIVPEEKLKKLPKRKPKEAVVVEELPEEIQVTQVTSTDGKQTQKTTRKRVVRKKKGDTQETTEIVTVQEEGKQPETTVTVKEELIPEEEKSYTTVTVKEELIPEEEVSFFKPVTPEEPALIEELPEEVTELPEEIQVTQVTSTDGKQTQKTTRKRVVRKKKVKEELTQETTEIVTVQEEGKQPETTVTVKEELIPEEEVSFFKPVTPEEPALIEELPEEVTVTEVVTKEGKPKKTVHKKRILKKKVGDKEETTEIVTVEEEGKKPETTVTVKEEIVPEEKLVEEEGKKPETTVTVKEEIVPEEKLKKLPKRKPKEAVVVEELPEEIQVTQVTSTDGKQTQKTTRKEEGKKPETTVTVKEEIVPEEKLKKLPKRKPKEAVVVEELPEEIQVTQVTSTDGKQTQKTTRKRVVRKKKGPPMESKHKKQQENELFARRREELIPEEEVSFFKPVTPEEPALIEELPEEVTVTEVVTKEGKPKKTVHKKRILKKKVGDKKKGDTQETTEIVTVQEEGKQPETTVTVKEELIPEEEVSLFKPVTPEEPALIEELPEEVTEELIPEEEVSFFKPVTPEEPALIEELPEEVTGVVRKKKGDTQETTEIVTVQEEGKQPETTVTVKEELIPEEEVSFFKPVTPEEPALIEELPEEVTVTEVVTKEGKPKKTVHKKRVLKKKVGDKEETTEIVTVEEEGKKPETTVTVKEEIVPEEKLKKLPKRKPKEAVVVEELPEEIQVTQVTSTDGKQTQKTTRKRVVRKKKGDTQETTEIVTVQEEGKQPTTRKRVVRKKKGDTQETTEIVTVQEEGKQPETTVTVKEELIPEEEISFFKPVKSEETALIEELPEEVTVTEIVTKEGKPKKTVHKKRVLKKKIGDKEETTEIVTIEEEEEEGKSPKSFVTVTEEESTKDTLKPLAVVEAQGHKIEELPESVEEMQVIDESGVPKKRVVKKRLIRERKGDSQEITRITTVFEEGVQPQTFIEVEEMLADVEEQPVNAQEIVELPEEQHVIEIDTKAEEPRKKITKKRKLLKKVGPNIETTEITTVIEDGKEPERTVTVTVEREGVGPNIETTEITTVIEDGKEPERTLRGQKTMKMLLEENILFVPTLAKRTEDDEDVVINKARIEMLKKATSLPQYLGTEEEEVDELQPHKYTPKHATCEEYPELIKVEEIVTPTGLRKRSTKQRRIKKKEGDKEVILNIVSVEEEGEEPKVTMFESSPEELDIQDAKPVIILEELPEETELIESIDDKGKLIKKTIKRKKLKKKDGDKEEITDIITVSDENQEPKTEVIVTVKPKRVRKEQKKPKEELPRDSSEPARKQKGIKPIKIEKIEAKPKPVEIVKIDDLPKLLKKKSSATKKPKKSKVPKIRLKSRITPITFPPVNEAFKTPVITDLPPIYKDSGILSRNIKEAEKELKTRRRKLEKLDKDLKDLEKLDLEFTDIKKETPEKLEEMPKYVRKPKTKEEKLSAAEPLKLGKGKLPKDEDVTEEITLKKTPSKKPKEETKVADDQKPSEQTSVKARTPKHQDTDKLEPYKPYDIEREMPELEDYKKSPEEDLPGKEVDADKDTYQRKKKKPHSQDTETTAILKGTPKEDVPAETPDIKLKYKQGPKPDDIPEKIVLKPFTKASQSEEHQEGPLDIGKPRPFDRTDQREDIDKPTFDTAEKPKRKRPKKLINEKDSSEQPSTETEEVETLRYIEEPAGVIETLSEKQEPITKTEKRRVIKKRAGRKQEITEIKTVEEGGKAPITTVTVREEDIPMEEIDELPIETPEKTEIIEELPEEIKTETTEVVTVEEEGKQPERTVTVKTSKEEKIPAEEDTVKPVKPSERKPKKAKAMIEELPEEVKIKPVKPSERKPKKAKAMIEELPEEVKITEVMSEQHVPVNKVEKKRVIKKRDGQTTEVVTVEEEGKQPVRTVTVKTSQEEKIQAEEDTVKPVKPSERKPKKAKPTIEELPEEIKITEVLSEEHVPVNKVEKKRVIKKREGRKQEITEIKTVEEGDKAPVTTVTDGKVETTEVVTVEEEGKQPERTVTVKTSQEEKIQAEEDTVKPVKPSERKPKTAKPTIEELPEEIKITEVLSEEHVPVNKVEKKRVIKKREGRKQEITEIKTVEEGDKAPVTTVTVTEEEIPLEEIDELPIETPEKPEIIEELPEEIKVIETVTPDKTTTKIVKRKVYKKPKKDGKVETTEVVTVEEEEEIKVIETVTPDKTTTKIVKRKVYKKPKKDGKVETTEVVTVEEEGKQPERTVTVKTSKDEKIPTEEDTVKPVKPSERKPKKAKPTIEELPEEVKIIEVLSEEHVPHPRKQSRRLKNDTVKPVKPSERKPKKAKPTIEELPEEIKITEVLSEEHVPVNKVEKKRVIKKHETDEIDKLPIETPEKPEIIEELPEEIKVIETVTPDKTTTKIVKRKVYKKPKKDVEEEGKQPERTVTVKTSKPMDEEEKDQVSPIEDTAIIEEIHGQSL</sequence>
<feature type="region of interest" description="Disordered" evidence="2">
    <location>
        <begin position="472"/>
        <end position="497"/>
    </location>
</feature>
<feature type="compositionally biased region" description="Basic residues" evidence="2">
    <location>
        <begin position="888"/>
        <end position="898"/>
    </location>
</feature>
<feature type="compositionally biased region" description="Basic and acidic residues" evidence="2">
    <location>
        <begin position="2173"/>
        <end position="2195"/>
    </location>
</feature>
<feature type="region of interest" description="Disordered" evidence="2">
    <location>
        <begin position="1585"/>
        <end position="1866"/>
    </location>
</feature>
<feature type="region of interest" description="Disordered" evidence="2">
    <location>
        <begin position="535"/>
        <end position="572"/>
    </location>
</feature>